<gene>
    <name evidence="2" type="ORF">R3P38DRAFT_3259291</name>
</gene>
<protein>
    <submittedName>
        <fullName evidence="2">Uncharacterized protein</fullName>
    </submittedName>
</protein>
<feature type="compositionally biased region" description="Basic residues" evidence="1">
    <location>
        <begin position="289"/>
        <end position="298"/>
    </location>
</feature>
<name>A0AAW0CTN5_9AGAR</name>
<proteinExistence type="predicted"/>
<evidence type="ECO:0000313" key="2">
    <source>
        <dbReference type="EMBL" id="KAK7043300.1"/>
    </source>
</evidence>
<dbReference type="Proteomes" id="UP001362999">
    <property type="component" value="Unassembled WGS sequence"/>
</dbReference>
<dbReference type="AlphaFoldDB" id="A0AAW0CTN5"/>
<dbReference type="EMBL" id="JAWWNJ010000012">
    <property type="protein sequence ID" value="KAK7043300.1"/>
    <property type="molecule type" value="Genomic_DNA"/>
</dbReference>
<evidence type="ECO:0000313" key="3">
    <source>
        <dbReference type="Proteomes" id="UP001362999"/>
    </source>
</evidence>
<comment type="caution">
    <text evidence="2">The sequence shown here is derived from an EMBL/GenBank/DDBJ whole genome shotgun (WGS) entry which is preliminary data.</text>
</comment>
<sequence>MSSTLDVILSRTEEDAVRSLHKTLRATRYDDANDQKKFLEQSAHTLLIFADRPSSFAMSTDLGECVFLIRTEMHKNNIVLSSPSSDLFRAIADFAGKVARKRIELFRNLKFTRVQPLTTTNITELAKASDSAHENLTCTPKTPTLVADDDSVSIPSGDEENYVVVPPPSPAPAALSPLPELHTFLLRLRLGPASPLSPSPSLPDLVPLESPILNHQQFLANDAVQVNRSPIPRVPTPYPHRNRMPVLAPVPQLALRDPRRASPAYAHLLQRTNFASGSQTSRANSIAFHAHRNTRRGNSRPLSRPNPKVPKVKSQKSRRRAKRCYECHSEWHLVAACPALNFRVD</sequence>
<accession>A0AAW0CTN5</accession>
<reference evidence="2 3" key="1">
    <citation type="journal article" date="2024" name="J Genomics">
        <title>Draft genome sequencing and assembly of Favolaschia claudopus CIRM-BRFM 2984 isolated from oak limbs.</title>
        <authorList>
            <person name="Navarro D."/>
            <person name="Drula E."/>
            <person name="Chaduli D."/>
            <person name="Cazenave R."/>
            <person name="Ahrendt S."/>
            <person name="Wang J."/>
            <person name="Lipzen A."/>
            <person name="Daum C."/>
            <person name="Barry K."/>
            <person name="Grigoriev I.V."/>
            <person name="Favel A."/>
            <person name="Rosso M.N."/>
            <person name="Martin F."/>
        </authorList>
    </citation>
    <scope>NUCLEOTIDE SEQUENCE [LARGE SCALE GENOMIC DNA]</scope>
    <source>
        <strain evidence="2 3">CIRM-BRFM 2984</strain>
    </source>
</reference>
<evidence type="ECO:0000256" key="1">
    <source>
        <dbReference type="SAM" id="MobiDB-lite"/>
    </source>
</evidence>
<keyword evidence="3" id="KW-1185">Reference proteome</keyword>
<feature type="region of interest" description="Disordered" evidence="1">
    <location>
        <begin position="289"/>
        <end position="320"/>
    </location>
</feature>
<organism evidence="2 3">
    <name type="scientific">Favolaschia claudopus</name>
    <dbReference type="NCBI Taxonomy" id="2862362"/>
    <lineage>
        <taxon>Eukaryota</taxon>
        <taxon>Fungi</taxon>
        <taxon>Dikarya</taxon>
        <taxon>Basidiomycota</taxon>
        <taxon>Agaricomycotina</taxon>
        <taxon>Agaricomycetes</taxon>
        <taxon>Agaricomycetidae</taxon>
        <taxon>Agaricales</taxon>
        <taxon>Marasmiineae</taxon>
        <taxon>Mycenaceae</taxon>
        <taxon>Favolaschia</taxon>
    </lineage>
</organism>
<feature type="compositionally biased region" description="Basic residues" evidence="1">
    <location>
        <begin position="310"/>
        <end position="320"/>
    </location>
</feature>